<sequence>MYRKPRLFFSYPPSPLCPSPHTTPISASSIPARGPQLARPIRRTSEAHATARNYNRRRSVGVSTIARAAFLSITYTAKNTRGRRKLKKRCAKGEDARGERRILIAFPRRHRRARR</sequence>
<dbReference type="EMBL" id="OW152832">
    <property type="protein sequence ID" value="CAH2051701.1"/>
    <property type="molecule type" value="Genomic_DNA"/>
</dbReference>
<evidence type="ECO:0008006" key="3">
    <source>
        <dbReference type="Google" id="ProtNLM"/>
    </source>
</evidence>
<organism evidence="1 2">
    <name type="scientific">Iphiclides podalirius</name>
    <name type="common">scarce swallowtail</name>
    <dbReference type="NCBI Taxonomy" id="110791"/>
    <lineage>
        <taxon>Eukaryota</taxon>
        <taxon>Metazoa</taxon>
        <taxon>Ecdysozoa</taxon>
        <taxon>Arthropoda</taxon>
        <taxon>Hexapoda</taxon>
        <taxon>Insecta</taxon>
        <taxon>Pterygota</taxon>
        <taxon>Neoptera</taxon>
        <taxon>Endopterygota</taxon>
        <taxon>Lepidoptera</taxon>
        <taxon>Glossata</taxon>
        <taxon>Ditrysia</taxon>
        <taxon>Papilionoidea</taxon>
        <taxon>Papilionidae</taxon>
        <taxon>Papilioninae</taxon>
        <taxon>Iphiclides</taxon>
    </lineage>
</organism>
<keyword evidence="2" id="KW-1185">Reference proteome</keyword>
<dbReference type="Proteomes" id="UP000837857">
    <property type="component" value="Chromosome 20"/>
</dbReference>
<accession>A0ABN8I9Y7</accession>
<evidence type="ECO:0000313" key="1">
    <source>
        <dbReference type="EMBL" id="CAH2051701.1"/>
    </source>
</evidence>
<reference evidence="1" key="1">
    <citation type="submission" date="2022-03" db="EMBL/GenBank/DDBJ databases">
        <authorList>
            <person name="Martin H S."/>
        </authorList>
    </citation>
    <scope>NUCLEOTIDE SEQUENCE</scope>
</reference>
<proteinExistence type="predicted"/>
<gene>
    <name evidence="1" type="ORF">IPOD504_LOCUS7900</name>
</gene>
<protein>
    <recommendedName>
        <fullName evidence="3">Ribosomal protein L34</fullName>
    </recommendedName>
</protein>
<feature type="non-terminal residue" evidence="1">
    <location>
        <position position="115"/>
    </location>
</feature>
<name>A0ABN8I9Y7_9NEOP</name>
<evidence type="ECO:0000313" key="2">
    <source>
        <dbReference type="Proteomes" id="UP000837857"/>
    </source>
</evidence>